<dbReference type="Pfam" id="PF00025">
    <property type="entry name" value="Arf"/>
    <property type="match status" value="1"/>
</dbReference>
<comment type="caution">
    <text evidence="5">The sequence shown here is derived from an EMBL/GenBank/DDBJ whole genome shotgun (WGS) entry which is preliminary data.</text>
</comment>
<name>A0AAV1J3A0_9NEOP</name>
<gene>
    <name evidence="5" type="ORF">LNINA_LOCUS3148</name>
</gene>
<feature type="binding site" evidence="3">
    <location>
        <position position="73"/>
    </location>
    <ligand>
        <name>GTP</name>
        <dbReference type="ChEBI" id="CHEBI:37565"/>
    </ligand>
</feature>
<dbReference type="EMBL" id="CAVLEF010000004">
    <property type="protein sequence ID" value="CAK1543328.1"/>
    <property type="molecule type" value="Genomic_DNA"/>
</dbReference>
<keyword evidence="1 3" id="KW-0547">Nucleotide-binding</keyword>
<organism evidence="5 6">
    <name type="scientific">Leptosia nina</name>
    <dbReference type="NCBI Taxonomy" id="320188"/>
    <lineage>
        <taxon>Eukaryota</taxon>
        <taxon>Metazoa</taxon>
        <taxon>Ecdysozoa</taxon>
        <taxon>Arthropoda</taxon>
        <taxon>Hexapoda</taxon>
        <taxon>Insecta</taxon>
        <taxon>Pterygota</taxon>
        <taxon>Neoptera</taxon>
        <taxon>Endopterygota</taxon>
        <taxon>Lepidoptera</taxon>
        <taxon>Glossata</taxon>
        <taxon>Ditrysia</taxon>
        <taxon>Papilionoidea</taxon>
        <taxon>Pieridae</taxon>
        <taxon>Pierinae</taxon>
        <taxon>Leptosia</taxon>
    </lineage>
</organism>
<reference evidence="5 6" key="1">
    <citation type="submission" date="2023-11" db="EMBL/GenBank/DDBJ databases">
        <authorList>
            <person name="Okamura Y."/>
        </authorList>
    </citation>
    <scope>NUCLEOTIDE SEQUENCE [LARGE SCALE GENOMIC DNA]</scope>
</reference>
<feature type="binding site" evidence="4">
    <location>
        <position position="48"/>
    </location>
    <ligand>
        <name>Mg(2+)</name>
        <dbReference type="ChEBI" id="CHEBI:18420"/>
    </ligand>
</feature>
<dbReference type="Proteomes" id="UP001497472">
    <property type="component" value="Unassembled WGS sequence"/>
</dbReference>
<evidence type="ECO:0000256" key="1">
    <source>
        <dbReference type="ARBA" id="ARBA00022741"/>
    </source>
</evidence>
<dbReference type="InterPro" id="IPR006689">
    <property type="entry name" value="Small_GTPase_ARF/SAR"/>
</dbReference>
<dbReference type="InterPro" id="IPR027417">
    <property type="entry name" value="P-loop_NTPase"/>
</dbReference>
<feature type="binding site" evidence="3">
    <location>
        <begin position="133"/>
        <end position="136"/>
    </location>
    <ligand>
        <name>GTP</name>
        <dbReference type="ChEBI" id="CHEBI:37565"/>
    </ligand>
</feature>
<feature type="binding site" evidence="3">
    <location>
        <begin position="24"/>
        <end position="31"/>
    </location>
    <ligand>
        <name>GTP</name>
        <dbReference type="ChEBI" id="CHEBI:37565"/>
    </ligand>
</feature>
<dbReference type="InterPro" id="IPR024156">
    <property type="entry name" value="Small_GTPase_ARF"/>
</dbReference>
<dbReference type="AlphaFoldDB" id="A0AAV1J3A0"/>
<dbReference type="PROSITE" id="PS51417">
    <property type="entry name" value="ARF"/>
    <property type="match status" value="1"/>
</dbReference>
<evidence type="ECO:0000313" key="5">
    <source>
        <dbReference type="EMBL" id="CAK1543328.1"/>
    </source>
</evidence>
<dbReference type="GO" id="GO:0005525">
    <property type="term" value="F:GTP binding"/>
    <property type="evidence" value="ECO:0007669"/>
    <property type="project" value="UniProtKB-KW"/>
</dbReference>
<accession>A0AAV1J3A0</accession>
<dbReference type="SMART" id="SM00178">
    <property type="entry name" value="SAR"/>
    <property type="match status" value="1"/>
</dbReference>
<evidence type="ECO:0000256" key="4">
    <source>
        <dbReference type="PIRSR" id="PIRSR606689-2"/>
    </source>
</evidence>
<dbReference type="Gene3D" id="3.40.50.300">
    <property type="entry name" value="P-loop containing nucleotide triphosphate hydrolases"/>
    <property type="match status" value="1"/>
</dbReference>
<dbReference type="PRINTS" id="PR00328">
    <property type="entry name" value="SAR1GTPBP"/>
</dbReference>
<dbReference type="GO" id="GO:0046872">
    <property type="term" value="F:metal ion binding"/>
    <property type="evidence" value="ECO:0007669"/>
    <property type="project" value="UniProtKB-KW"/>
</dbReference>
<evidence type="ECO:0000256" key="2">
    <source>
        <dbReference type="ARBA" id="ARBA00023134"/>
    </source>
</evidence>
<dbReference type="SMART" id="SM00177">
    <property type="entry name" value="ARF"/>
    <property type="match status" value="1"/>
</dbReference>
<keyword evidence="4" id="KW-0479">Metal-binding</keyword>
<feature type="binding site" evidence="4">
    <location>
        <position position="31"/>
    </location>
    <ligand>
        <name>Mg(2+)</name>
        <dbReference type="ChEBI" id="CHEBI:18420"/>
    </ligand>
</feature>
<keyword evidence="4" id="KW-0460">Magnesium</keyword>
<protein>
    <submittedName>
        <fullName evidence="5">Uncharacterized protein</fullName>
    </submittedName>
</protein>
<sequence>MGLLEKLSEWFGGGGTPATVLVLGLDNSGKTALLQAFRQPDQRNSKPTTPTGLQNQEVFQSGGVSFNACELRGAARMRALWEREYAHAEALVWVVDAADRLRLAVARDELQLAMAHPSLCARRPPPPLLVLANKTDLQNALSPTQLAAALGLERITDKAWHICATSAITGAGVPEGIAWLARQLRDQKIQKTHNP</sequence>
<proteinExistence type="predicted"/>
<dbReference type="PANTHER" id="PTHR11711">
    <property type="entry name" value="ADP RIBOSYLATION FACTOR-RELATED"/>
    <property type="match status" value="1"/>
</dbReference>
<keyword evidence="2 3" id="KW-0342">GTP-binding</keyword>
<evidence type="ECO:0000313" key="6">
    <source>
        <dbReference type="Proteomes" id="UP001497472"/>
    </source>
</evidence>
<dbReference type="SUPFAM" id="SSF52540">
    <property type="entry name" value="P-loop containing nucleoside triphosphate hydrolases"/>
    <property type="match status" value="1"/>
</dbReference>
<dbReference type="GO" id="GO:0003924">
    <property type="term" value="F:GTPase activity"/>
    <property type="evidence" value="ECO:0007669"/>
    <property type="project" value="InterPro"/>
</dbReference>
<evidence type="ECO:0000256" key="3">
    <source>
        <dbReference type="PIRSR" id="PIRSR606689-1"/>
    </source>
</evidence>
<keyword evidence="6" id="KW-1185">Reference proteome</keyword>